<evidence type="ECO:0000259" key="2">
    <source>
        <dbReference type="Pfam" id="PF25989"/>
    </source>
</evidence>
<evidence type="ECO:0000313" key="4">
    <source>
        <dbReference type="Proteomes" id="UP000196980"/>
    </source>
</evidence>
<evidence type="ECO:0000313" key="3">
    <source>
        <dbReference type="EMBL" id="ALR05671.1"/>
    </source>
</evidence>
<sequence>MKNNILSLSMCITLGVITLSSCGNDRSPQTTLVRMVKLETAGAETLAKTQFVASVRQEQRADLAFENGGRIAAISVDVGDKVRHEQVLARLDREPVRLKLQQAEATLRAATAQLHERQTQLNQQQAMFKEAMVSQAALTSAQVALDAAQADLHVAESNHALAKRALRQSELRAPFDGSVVARLLQPQADTAPGQTVLQIEGRGRLQAVATLPAEIAQALSPNKVIQGNRTDTPQASISLRLRSVSPRLESGASLQAIFDVTETTTPLHSGDTLLLALSAAETPALSLPLPAVIPGLNGNSGIVFVYQPKTGVVLRRDVTLGMIEGERMQIRSGLKPGEQVVVAGAAFLSDGQKVLPFRSSSRLSTGDSR</sequence>
<evidence type="ECO:0000256" key="1">
    <source>
        <dbReference type="ARBA" id="ARBA00009477"/>
    </source>
</evidence>
<name>A0ABC8ABG2_XYLFS</name>
<comment type="similarity">
    <text evidence="1">Belongs to the membrane fusion protein (MFP) (TC 8.A.1) family.</text>
</comment>
<dbReference type="Gene3D" id="2.40.420.20">
    <property type="match status" value="1"/>
</dbReference>
<dbReference type="AlphaFoldDB" id="A0ABC8ABG2"/>
<protein>
    <submittedName>
        <fullName evidence="3">Efflux RND transporter periplasmic adaptor subunit</fullName>
    </submittedName>
</protein>
<dbReference type="Proteomes" id="UP000196980">
    <property type="component" value="Chromosome"/>
</dbReference>
<dbReference type="SUPFAM" id="SSF111369">
    <property type="entry name" value="HlyD-like secretion proteins"/>
    <property type="match status" value="1"/>
</dbReference>
<accession>A0ABC8ABG2</accession>
<reference evidence="4" key="1">
    <citation type="submission" date="2014-11" db="EMBL/GenBank/DDBJ databases">
        <title>Xylella fastidiosa Hib4 Genome Sequencing.</title>
        <authorList>
            <person name="Pierry P.M."/>
            <person name="da Silva A.M."/>
        </authorList>
    </citation>
    <scope>NUCLEOTIDE SEQUENCE [LARGE SCALE GENOMIC DNA]</scope>
    <source>
        <strain evidence="4">Hib4</strain>
    </source>
</reference>
<dbReference type="PANTHER" id="PTHR30469:SF15">
    <property type="entry name" value="HLYD FAMILY OF SECRETION PROTEINS"/>
    <property type="match status" value="1"/>
</dbReference>
<organism evidence="3 4">
    <name type="scientific">Xylella fastidiosa</name>
    <dbReference type="NCBI Taxonomy" id="2371"/>
    <lineage>
        <taxon>Bacteria</taxon>
        <taxon>Pseudomonadati</taxon>
        <taxon>Pseudomonadota</taxon>
        <taxon>Gammaproteobacteria</taxon>
        <taxon>Lysobacterales</taxon>
        <taxon>Lysobacteraceae</taxon>
        <taxon>Xylella</taxon>
    </lineage>
</organism>
<dbReference type="InterPro" id="IPR006143">
    <property type="entry name" value="RND_pump_MFP"/>
</dbReference>
<dbReference type="Gene3D" id="2.40.50.100">
    <property type="match status" value="1"/>
</dbReference>
<gene>
    <name evidence="3" type="ORF">XFHB_01020</name>
</gene>
<dbReference type="EMBL" id="CP009885">
    <property type="protein sequence ID" value="ALR05671.1"/>
    <property type="molecule type" value="Genomic_DNA"/>
</dbReference>
<feature type="domain" description="YknX-like C-terminal permuted SH3-like" evidence="2">
    <location>
        <begin position="286"/>
        <end position="354"/>
    </location>
</feature>
<dbReference type="KEGG" id="xfh:XFHB_01020"/>
<dbReference type="NCBIfam" id="TIGR01730">
    <property type="entry name" value="RND_mfp"/>
    <property type="match status" value="1"/>
</dbReference>
<dbReference type="InterPro" id="IPR058637">
    <property type="entry name" value="YknX-like_C"/>
</dbReference>
<dbReference type="RefSeq" id="WP_088577641.1">
    <property type="nucleotide sequence ID" value="NZ_CP009885.1"/>
</dbReference>
<dbReference type="PROSITE" id="PS51257">
    <property type="entry name" value="PROKAR_LIPOPROTEIN"/>
    <property type="match status" value="1"/>
</dbReference>
<dbReference type="PANTHER" id="PTHR30469">
    <property type="entry name" value="MULTIDRUG RESISTANCE PROTEIN MDTA"/>
    <property type="match status" value="1"/>
</dbReference>
<dbReference type="Gene3D" id="1.10.287.470">
    <property type="entry name" value="Helix hairpin bin"/>
    <property type="match status" value="1"/>
</dbReference>
<dbReference type="Pfam" id="PF25989">
    <property type="entry name" value="YknX_C"/>
    <property type="match status" value="1"/>
</dbReference>
<proteinExistence type="inferred from homology"/>